<dbReference type="PANTHER" id="PTHR45940">
    <property type="entry name" value="WUSCHEL-RELATED HOMEOBOX 1-RELATED"/>
    <property type="match status" value="1"/>
</dbReference>
<comment type="similarity">
    <text evidence="8">Belongs to the WUS homeobox family.</text>
</comment>
<accession>A0A9Q1KYB5</accession>
<evidence type="ECO:0000256" key="2">
    <source>
        <dbReference type="ARBA" id="ARBA00022473"/>
    </source>
</evidence>
<evidence type="ECO:0000256" key="7">
    <source>
        <dbReference type="ARBA" id="ARBA00023242"/>
    </source>
</evidence>
<dbReference type="SUPFAM" id="SSF46689">
    <property type="entry name" value="Homeodomain-like"/>
    <property type="match status" value="1"/>
</dbReference>
<keyword evidence="7 9" id="KW-0539">Nucleus</keyword>
<evidence type="ECO:0000256" key="4">
    <source>
        <dbReference type="ARBA" id="ARBA00023125"/>
    </source>
</evidence>
<dbReference type="Gene3D" id="1.10.10.60">
    <property type="entry name" value="Homeodomain-like"/>
    <property type="match status" value="1"/>
</dbReference>
<feature type="compositionally biased region" description="Basic and acidic residues" evidence="11">
    <location>
        <begin position="224"/>
        <end position="235"/>
    </location>
</feature>
<keyword evidence="6" id="KW-0804">Transcription</keyword>
<evidence type="ECO:0000313" key="13">
    <source>
        <dbReference type="EMBL" id="KAJ8451939.1"/>
    </source>
</evidence>
<feature type="domain" description="Homeobox" evidence="12">
    <location>
        <begin position="33"/>
        <end position="99"/>
    </location>
</feature>
<name>A0A9Q1KYB5_9CARY</name>
<evidence type="ECO:0000256" key="3">
    <source>
        <dbReference type="ARBA" id="ARBA00023015"/>
    </source>
</evidence>
<evidence type="ECO:0000256" key="6">
    <source>
        <dbReference type="ARBA" id="ARBA00023163"/>
    </source>
</evidence>
<proteinExistence type="inferred from homology"/>
<dbReference type="Proteomes" id="UP001153076">
    <property type="component" value="Unassembled WGS sequence"/>
</dbReference>
<keyword evidence="5 9" id="KW-0371">Homeobox</keyword>
<keyword evidence="4 9" id="KW-0238">DNA-binding</keyword>
<reference evidence="13" key="1">
    <citation type="submission" date="2022-04" db="EMBL/GenBank/DDBJ databases">
        <title>Carnegiea gigantea Genome sequencing and assembly v2.</title>
        <authorList>
            <person name="Copetti D."/>
            <person name="Sanderson M.J."/>
            <person name="Burquez A."/>
            <person name="Wojciechowski M.F."/>
        </authorList>
    </citation>
    <scope>NUCLEOTIDE SEQUENCE</scope>
    <source>
        <strain evidence="13">SGP5-SGP5p</strain>
        <tissue evidence="13">Aerial part</tissue>
    </source>
</reference>
<feature type="region of interest" description="Disordered" evidence="11">
    <location>
        <begin position="221"/>
        <end position="240"/>
    </location>
</feature>
<dbReference type="Pfam" id="PF00046">
    <property type="entry name" value="Homeodomain"/>
    <property type="match status" value="1"/>
</dbReference>
<dbReference type="InterPro" id="IPR001356">
    <property type="entry name" value="HD"/>
</dbReference>
<dbReference type="CDD" id="cd00086">
    <property type="entry name" value="homeodomain"/>
    <property type="match status" value="1"/>
</dbReference>
<dbReference type="PROSITE" id="PS50071">
    <property type="entry name" value="HOMEOBOX_2"/>
    <property type="match status" value="1"/>
</dbReference>
<feature type="DNA-binding region" description="Homeobox" evidence="9">
    <location>
        <begin position="35"/>
        <end position="100"/>
    </location>
</feature>
<sequence length="307" mass="34278">MEPQQEENQISPLQLMMSGAKECEKTCTSSILCRQSSARWTPTTEQIKLLKELYYIEGLRSPTADQVHAICAQLRCYGKVEGKNVFYWFQNHKARERQRKRLTPSSTASNPTHYHNNTIIRKRGLHWKQDQDLIEQNKCPSTNNCGVPHYSSLAGVVSGGVQLVGSFGHEAVTMESKVREISILGGVLDGGEVKQNLERAGVNYSLHVRATSDSNFLDKISANGEDHGRDHDETPKTQTLPLFPMHSEEHHDHDHDHDYNHHFVPAMKTGSDGYHTSGCWWAHGTGGGASLELSLKSYGYGGCPPNL</sequence>
<dbReference type="OrthoDB" id="773671at2759"/>
<evidence type="ECO:0000256" key="9">
    <source>
        <dbReference type="PROSITE-ProRule" id="PRU00108"/>
    </source>
</evidence>
<dbReference type="InterPro" id="IPR044555">
    <property type="entry name" value="WUSCHEL-like"/>
</dbReference>
<comment type="subcellular location">
    <subcellularLocation>
        <location evidence="1 9 10">Nucleus</location>
    </subcellularLocation>
</comment>
<gene>
    <name evidence="13" type="ORF">Cgig2_007422</name>
</gene>
<keyword evidence="3" id="KW-0805">Transcription regulation</keyword>
<dbReference type="PANTHER" id="PTHR45940:SF2">
    <property type="entry name" value="WUSCHEL-RELATED HOMEOBOX 1"/>
    <property type="match status" value="1"/>
</dbReference>
<organism evidence="13 14">
    <name type="scientific">Carnegiea gigantea</name>
    <dbReference type="NCBI Taxonomy" id="171969"/>
    <lineage>
        <taxon>Eukaryota</taxon>
        <taxon>Viridiplantae</taxon>
        <taxon>Streptophyta</taxon>
        <taxon>Embryophyta</taxon>
        <taxon>Tracheophyta</taxon>
        <taxon>Spermatophyta</taxon>
        <taxon>Magnoliopsida</taxon>
        <taxon>eudicotyledons</taxon>
        <taxon>Gunneridae</taxon>
        <taxon>Pentapetalae</taxon>
        <taxon>Caryophyllales</taxon>
        <taxon>Cactineae</taxon>
        <taxon>Cactaceae</taxon>
        <taxon>Cactoideae</taxon>
        <taxon>Echinocereeae</taxon>
        <taxon>Carnegiea</taxon>
    </lineage>
</organism>
<keyword evidence="2" id="KW-0217">Developmental protein</keyword>
<dbReference type="AlphaFoldDB" id="A0A9Q1KYB5"/>
<dbReference type="GO" id="GO:0003677">
    <property type="term" value="F:DNA binding"/>
    <property type="evidence" value="ECO:0007669"/>
    <property type="project" value="UniProtKB-UniRule"/>
</dbReference>
<dbReference type="GO" id="GO:0003700">
    <property type="term" value="F:DNA-binding transcription factor activity"/>
    <property type="evidence" value="ECO:0007669"/>
    <property type="project" value="InterPro"/>
</dbReference>
<dbReference type="EMBL" id="JAKOGI010000007">
    <property type="protein sequence ID" value="KAJ8451939.1"/>
    <property type="molecule type" value="Genomic_DNA"/>
</dbReference>
<evidence type="ECO:0000256" key="1">
    <source>
        <dbReference type="ARBA" id="ARBA00004123"/>
    </source>
</evidence>
<evidence type="ECO:0000256" key="8">
    <source>
        <dbReference type="ARBA" id="ARBA00024040"/>
    </source>
</evidence>
<protein>
    <recommendedName>
        <fullName evidence="12">Homeobox domain-containing protein</fullName>
    </recommendedName>
</protein>
<evidence type="ECO:0000256" key="11">
    <source>
        <dbReference type="SAM" id="MobiDB-lite"/>
    </source>
</evidence>
<dbReference type="InterPro" id="IPR009057">
    <property type="entry name" value="Homeodomain-like_sf"/>
</dbReference>
<comment type="caution">
    <text evidence="13">The sequence shown here is derived from an EMBL/GenBank/DDBJ whole genome shotgun (WGS) entry which is preliminary data.</text>
</comment>
<evidence type="ECO:0000256" key="10">
    <source>
        <dbReference type="RuleBase" id="RU000682"/>
    </source>
</evidence>
<dbReference type="GO" id="GO:0099402">
    <property type="term" value="P:plant organ development"/>
    <property type="evidence" value="ECO:0007669"/>
    <property type="project" value="InterPro"/>
</dbReference>
<dbReference type="GO" id="GO:0005634">
    <property type="term" value="C:nucleus"/>
    <property type="evidence" value="ECO:0007669"/>
    <property type="project" value="UniProtKB-SubCell"/>
</dbReference>
<evidence type="ECO:0000256" key="5">
    <source>
        <dbReference type="ARBA" id="ARBA00023155"/>
    </source>
</evidence>
<keyword evidence="14" id="KW-1185">Reference proteome</keyword>
<evidence type="ECO:0000259" key="12">
    <source>
        <dbReference type="PROSITE" id="PS50071"/>
    </source>
</evidence>
<dbReference type="SMART" id="SM00389">
    <property type="entry name" value="HOX"/>
    <property type="match status" value="1"/>
</dbReference>
<evidence type="ECO:0000313" key="14">
    <source>
        <dbReference type="Proteomes" id="UP001153076"/>
    </source>
</evidence>